<dbReference type="InterPro" id="IPR003820">
    <property type="entry name" value="KdpC"/>
</dbReference>
<keyword evidence="2 11" id="KW-1003">Cell membrane</keyword>
<dbReference type="HAMAP" id="MF_00276">
    <property type="entry name" value="KdpC"/>
    <property type="match status" value="1"/>
</dbReference>
<evidence type="ECO:0000256" key="10">
    <source>
        <dbReference type="ARBA" id="ARBA00023136"/>
    </source>
</evidence>
<keyword evidence="9 11" id="KW-0406">Ion transport</keyword>
<proteinExistence type="inferred from homology"/>
<evidence type="ECO:0000256" key="3">
    <source>
        <dbReference type="ARBA" id="ARBA00022538"/>
    </source>
</evidence>
<dbReference type="NCBIfam" id="TIGR00681">
    <property type="entry name" value="kdpC"/>
    <property type="match status" value="1"/>
</dbReference>
<reference evidence="12 13" key="1">
    <citation type="submission" date="2017-07" db="EMBL/GenBank/DDBJ databases">
        <title>Isolation and whole genome analysis of endospore-forming bacteria from heroin.</title>
        <authorList>
            <person name="Kalinowski J."/>
            <person name="Ahrens B."/>
            <person name="Al-Dilaimi A."/>
            <person name="Winkler A."/>
            <person name="Wibberg D."/>
            <person name="Schleenbecker U."/>
            <person name="Ruckert C."/>
            <person name="Wolfel R."/>
            <person name="Grass G."/>
        </authorList>
    </citation>
    <scope>NUCLEOTIDE SEQUENCE [LARGE SCALE GENOMIC DNA]</scope>
    <source>
        <strain evidence="12 13">7528</strain>
    </source>
</reference>
<dbReference type="NCBIfam" id="NF001454">
    <property type="entry name" value="PRK00315.1"/>
    <property type="match status" value="1"/>
</dbReference>
<dbReference type="GO" id="GO:0016787">
    <property type="term" value="F:hydrolase activity"/>
    <property type="evidence" value="ECO:0007669"/>
    <property type="project" value="UniProtKB-KW"/>
</dbReference>
<protein>
    <recommendedName>
        <fullName evidence="11">Potassium-transporting ATPase KdpC subunit</fullName>
    </recommendedName>
    <alternativeName>
        <fullName evidence="11">ATP phosphohydrolase [potassium-transporting] C chain</fullName>
    </alternativeName>
    <alternativeName>
        <fullName evidence="11">Potassium-binding and translocating subunit C</fullName>
    </alternativeName>
    <alternativeName>
        <fullName evidence="11">Potassium-translocating ATPase C chain</fullName>
    </alternativeName>
</protein>
<accession>A0A268A7H4</accession>
<feature type="transmembrane region" description="Helical" evidence="11">
    <location>
        <begin position="12"/>
        <end position="38"/>
    </location>
</feature>
<comment type="similarity">
    <text evidence="11">Belongs to the KdpC family.</text>
</comment>
<dbReference type="RefSeq" id="WP_095234218.1">
    <property type="nucleotide sequence ID" value="NZ_NPBE01000058.1"/>
</dbReference>
<evidence type="ECO:0000256" key="8">
    <source>
        <dbReference type="ARBA" id="ARBA00022989"/>
    </source>
</evidence>
<comment type="caution">
    <text evidence="12">The sequence shown here is derived from an EMBL/GenBank/DDBJ whole genome shotgun (WGS) entry which is preliminary data.</text>
</comment>
<sequence>MNKQVSAFVPVLRLGLVCLVLCSVIYPLAVTGIGQLFFPYQADGSLIKDDSGNVIGSELIGQTFTDPALFQGRVSSIDNDAAGSGTPNYAPSNPDMISRTEDAIDDQQAANPDSGSVPLDLVTNSGSGLDPHISVEAAEFQVPRIAEASGISQEELYKLIDQHRKSQVEELLGAPAVNVLRLNIDLQALK</sequence>
<dbReference type="GO" id="GO:0005524">
    <property type="term" value="F:ATP binding"/>
    <property type="evidence" value="ECO:0007669"/>
    <property type="project" value="UniProtKB-UniRule"/>
</dbReference>
<evidence type="ECO:0000256" key="7">
    <source>
        <dbReference type="ARBA" id="ARBA00022958"/>
    </source>
</evidence>
<name>A0A268A7H4_9BACI</name>
<evidence type="ECO:0000313" key="13">
    <source>
        <dbReference type="Proteomes" id="UP000216013"/>
    </source>
</evidence>
<comment type="subcellular location">
    <subcellularLocation>
        <location evidence="11">Cell membrane</location>
        <topology evidence="11">Single-pass membrane protein</topology>
    </subcellularLocation>
</comment>
<keyword evidence="5 11" id="KW-0547">Nucleotide-binding</keyword>
<keyword evidence="10 11" id="KW-0472">Membrane</keyword>
<evidence type="ECO:0000256" key="4">
    <source>
        <dbReference type="ARBA" id="ARBA00022692"/>
    </source>
</evidence>
<evidence type="ECO:0000256" key="1">
    <source>
        <dbReference type="ARBA" id="ARBA00022448"/>
    </source>
</evidence>
<dbReference type="PANTHER" id="PTHR30042">
    <property type="entry name" value="POTASSIUM-TRANSPORTING ATPASE C CHAIN"/>
    <property type="match status" value="1"/>
</dbReference>
<comment type="function">
    <text evidence="11">Part of the high-affinity ATP-driven potassium transport (or Kdp) system, which catalyzes the hydrolysis of ATP coupled with the electrogenic transport of potassium into the cytoplasm. This subunit acts as a catalytic chaperone that increases the ATP-binding affinity of the ATP-hydrolyzing subunit KdpB by the formation of a transient KdpB/KdpC/ATP ternary complex.</text>
</comment>
<keyword evidence="4 11" id="KW-0812">Transmembrane</keyword>
<keyword evidence="7 11" id="KW-0630">Potassium</keyword>
<dbReference type="Pfam" id="PF02669">
    <property type="entry name" value="KdpC"/>
    <property type="match status" value="1"/>
</dbReference>
<keyword evidence="8 11" id="KW-1133">Transmembrane helix</keyword>
<evidence type="ECO:0000256" key="9">
    <source>
        <dbReference type="ARBA" id="ARBA00023065"/>
    </source>
</evidence>
<evidence type="ECO:0000313" key="12">
    <source>
        <dbReference type="EMBL" id="PAD20073.1"/>
    </source>
</evidence>
<evidence type="ECO:0000256" key="5">
    <source>
        <dbReference type="ARBA" id="ARBA00022741"/>
    </source>
</evidence>
<dbReference type="EMBL" id="NPBV01000027">
    <property type="protein sequence ID" value="PAD20073.1"/>
    <property type="molecule type" value="Genomic_DNA"/>
</dbReference>
<gene>
    <name evidence="11" type="primary">kdpC</name>
    <name evidence="12" type="ORF">CHH64_16720</name>
</gene>
<dbReference type="AlphaFoldDB" id="A0A268A7H4"/>
<keyword evidence="3 11" id="KW-0633">Potassium transport</keyword>
<organism evidence="12 13">
    <name type="scientific">Terribacillus saccharophilus</name>
    <dbReference type="NCBI Taxonomy" id="361277"/>
    <lineage>
        <taxon>Bacteria</taxon>
        <taxon>Bacillati</taxon>
        <taxon>Bacillota</taxon>
        <taxon>Bacilli</taxon>
        <taxon>Bacillales</taxon>
        <taxon>Bacillaceae</taxon>
        <taxon>Terribacillus</taxon>
    </lineage>
</organism>
<evidence type="ECO:0000256" key="2">
    <source>
        <dbReference type="ARBA" id="ARBA00022475"/>
    </source>
</evidence>
<dbReference type="PANTHER" id="PTHR30042:SF2">
    <property type="entry name" value="POTASSIUM-TRANSPORTING ATPASE KDPC SUBUNIT"/>
    <property type="match status" value="1"/>
</dbReference>
<comment type="subunit">
    <text evidence="11">The system is composed of three essential subunits: KdpA, KdpB and KdpC.</text>
</comment>
<keyword evidence="1 11" id="KW-0813">Transport</keyword>
<dbReference type="GO" id="GO:0008556">
    <property type="term" value="F:P-type potassium transmembrane transporter activity"/>
    <property type="evidence" value="ECO:0007669"/>
    <property type="project" value="InterPro"/>
</dbReference>
<evidence type="ECO:0000256" key="6">
    <source>
        <dbReference type="ARBA" id="ARBA00022840"/>
    </source>
</evidence>
<keyword evidence="6 11" id="KW-0067">ATP-binding</keyword>
<dbReference type="PIRSF" id="PIRSF001296">
    <property type="entry name" value="K_ATPase_KdpC"/>
    <property type="match status" value="1"/>
</dbReference>
<keyword evidence="12" id="KW-0378">Hydrolase</keyword>
<dbReference type="GO" id="GO:0005886">
    <property type="term" value="C:plasma membrane"/>
    <property type="evidence" value="ECO:0007669"/>
    <property type="project" value="UniProtKB-SubCell"/>
</dbReference>
<evidence type="ECO:0000256" key="11">
    <source>
        <dbReference type="HAMAP-Rule" id="MF_00276"/>
    </source>
</evidence>
<dbReference type="Proteomes" id="UP000216013">
    <property type="component" value="Unassembled WGS sequence"/>
</dbReference>